<sequence>MTTWGSWAASRSTRRVSSWGPLGCAAGGGTSCRGASARSGWWATACLQRTITNSARGSGTCTSASIALESTAREQKWLQPVEWNFVALQLE</sequence>
<name>A0A218VCX3_9PASE</name>
<gene>
    <name evidence="1" type="ORF">RLOC_00011978</name>
</gene>
<comment type="caution">
    <text evidence="1">The sequence shown here is derived from an EMBL/GenBank/DDBJ whole genome shotgun (WGS) entry which is preliminary data.</text>
</comment>
<evidence type="ECO:0000313" key="2">
    <source>
        <dbReference type="Proteomes" id="UP000197619"/>
    </source>
</evidence>
<organism evidence="1 2">
    <name type="scientific">Lonchura striata</name>
    <name type="common">white-rumped munia</name>
    <dbReference type="NCBI Taxonomy" id="40157"/>
    <lineage>
        <taxon>Eukaryota</taxon>
        <taxon>Metazoa</taxon>
        <taxon>Chordata</taxon>
        <taxon>Craniata</taxon>
        <taxon>Vertebrata</taxon>
        <taxon>Euteleostomi</taxon>
        <taxon>Archelosauria</taxon>
        <taxon>Archosauria</taxon>
        <taxon>Dinosauria</taxon>
        <taxon>Saurischia</taxon>
        <taxon>Theropoda</taxon>
        <taxon>Coelurosauria</taxon>
        <taxon>Aves</taxon>
        <taxon>Neognathae</taxon>
        <taxon>Neoaves</taxon>
        <taxon>Telluraves</taxon>
        <taxon>Australaves</taxon>
        <taxon>Passeriformes</taxon>
        <taxon>Passeroidea</taxon>
        <taxon>Estrildidae</taxon>
        <taxon>Estrildinae</taxon>
        <taxon>Lonchura</taxon>
    </lineage>
</organism>
<dbReference type="AlphaFoldDB" id="A0A218VCX3"/>
<dbReference type="EMBL" id="MUZQ01000007">
    <property type="protein sequence ID" value="OWK63944.1"/>
    <property type="molecule type" value="Genomic_DNA"/>
</dbReference>
<proteinExistence type="predicted"/>
<reference evidence="1 2" key="1">
    <citation type="submission" date="2017-05" db="EMBL/GenBank/DDBJ databases">
        <title>Genome of assembly of the Bengalese finch, Lonchura striata domestica.</title>
        <authorList>
            <person name="Colquitt B.M."/>
            <person name="Brainard M.S."/>
        </authorList>
    </citation>
    <scope>NUCLEOTIDE SEQUENCE [LARGE SCALE GENOMIC DNA]</scope>
    <source>
        <strain evidence="1">White83orange57</strain>
    </source>
</reference>
<dbReference type="Proteomes" id="UP000197619">
    <property type="component" value="Unassembled WGS sequence"/>
</dbReference>
<protein>
    <submittedName>
        <fullName evidence="1">Uncharacterized protein</fullName>
    </submittedName>
</protein>
<keyword evidence="2" id="KW-1185">Reference proteome</keyword>
<accession>A0A218VCX3</accession>
<evidence type="ECO:0000313" key="1">
    <source>
        <dbReference type="EMBL" id="OWK63944.1"/>
    </source>
</evidence>